<evidence type="ECO:0000256" key="6">
    <source>
        <dbReference type="SAM" id="Phobius"/>
    </source>
</evidence>
<feature type="transmembrane region" description="Helical" evidence="6">
    <location>
        <begin position="204"/>
        <end position="223"/>
    </location>
</feature>
<dbReference type="EMBL" id="FOIN01000005">
    <property type="protein sequence ID" value="SET28095.1"/>
    <property type="molecule type" value="Genomic_DNA"/>
</dbReference>
<dbReference type="GO" id="GO:0005886">
    <property type="term" value="C:plasma membrane"/>
    <property type="evidence" value="ECO:0007669"/>
    <property type="project" value="UniProtKB-SubCell"/>
</dbReference>
<feature type="transmembrane region" description="Helical" evidence="6">
    <location>
        <begin position="108"/>
        <end position="131"/>
    </location>
</feature>
<evidence type="ECO:0000256" key="3">
    <source>
        <dbReference type="ARBA" id="ARBA00022692"/>
    </source>
</evidence>
<gene>
    <name evidence="7" type="ORF">SAMN04489758_10550</name>
</gene>
<organism evidence="7 8">
    <name type="scientific">Thomasclavelia cocleata</name>
    <dbReference type="NCBI Taxonomy" id="69824"/>
    <lineage>
        <taxon>Bacteria</taxon>
        <taxon>Bacillati</taxon>
        <taxon>Bacillota</taxon>
        <taxon>Erysipelotrichia</taxon>
        <taxon>Erysipelotrichales</taxon>
        <taxon>Coprobacillaceae</taxon>
        <taxon>Thomasclavelia</taxon>
    </lineage>
</organism>
<feature type="transmembrane region" description="Helical" evidence="6">
    <location>
        <begin position="288"/>
        <end position="313"/>
    </location>
</feature>
<feature type="transmembrane region" description="Helical" evidence="6">
    <location>
        <begin position="319"/>
        <end position="340"/>
    </location>
</feature>
<evidence type="ECO:0000313" key="7">
    <source>
        <dbReference type="EMBL" id="SET28095.1"/>
    </source>
</evidence>
<feature type="transmembrane region" description="Helical" evidence="6">
    <location>
        <begin position="352"/>
        <end position="372"/>
    </location>
</feature>
<accession>A0A1I0D763</accession>
<dbReference type="PANTHER" id="PTHR30250">
    <property type="entry name" value="PST FAMILY PREDICTED COLANIC ACID TRANSPORTER"/>
    <property type="match status" value="1"/>
</dbReference>
<keyword evidence="4 6" id="KW-1133">Transmembrane helix</keyword>
<evidence type="ECO:0000256" key="4">
    <source>
        <dbReference type="ARBA" id="ARBA00022989"/>
    </source>
</evidence>
<comment type="subcellular location">
    <subcellularLocation>
        <location evidence="1">Cell membrane</location>
        <topology evidence="1">Multi-pass membrane protein</topology>
    </subcellularLocation>
</comment>
<keyword evidence="2" id="KW-1003">Cell membrane</keyword>
<feature type="transmembrane region" description="Helical" evidence="6">
    <location>
        <begin position="85"/>
        <end position="102"/>
    </location>
</feature>
<feature type="transmembrane region" description="Helical" evidence="6">
    <location>
        <begin position="247"/>
        <end position="267"/>
    </location>
</feature>
<keyword evidence="5 6" id="KW-0472">Membrane</keyword>
<keyword evidence="8" id="KW-1185">Reference proteome</keyword>
<feature type="transmembrane region" description="Helical" evidence="6">
    <location>
        <begin position="378"/>
        <end position="399"/>
    </location>
</feature>
<evidence type="ECO:0000256" key="2">
    <source>
        <dbReference type="ARBA" id="ARBA00022475"/>
    </source>
</evidence>
<dbReference type="GeneID" id="78287777"/>
<reference evidence="8" key="1">
    <citation type="submission" date="2016-10" db="EMBL/GenBank/DDBJ databases">
        <authorList>
            <person name="Varghese N."/>
            <person name="Submissions S."/>
        </authorList>
    </citation>
    <scope>NUCLEOTIDE SEQUENCE [LARGE SCALE GENOMIC DNA]</scope>
    <source>
        <strain evidence="8">DSM 1551</strain>
    </source>
</reference>
<sequence length="481" mass="55362">MNKLIKNYIYNVGYQIFLIVVPVITAPYLARILGPTQLGIYSYVNSVTSIITTVGLLGLQSYAYREIAYVRDNNIMFTKTVSQIFLLRIFIFVIISIFYVPYCYISDYSTYFFVQYLLVLSVFLDVSWIFIGMENLGIVAFRNFVAKLITVIGIFIFIKSRNDLWIYFFLFSFVTFITTISMFPIVKKYIKFSNISLKDIFNHIIPSIKLFIPQIATMLYLQFDKIMLQILGSGSEQVAFYDQAEKFINIPLTVITALCTVMVPRIANLYANKNFQSIEYYMNKTIKFSLFLSVPMMFGLISISEELIPWYLGSSFQKVSLLVIFLSPLTIMNSISNVFGAQYLTATNKTQALTISYYSAAILNIFLNAYLIPTFDSIGTAVATIISILFSIIIQYVFVKRDLIFNFNLKNILNYFFASMLMGIIVKFIGISLGSHLYTTFLQILIGASIYMMLMILFKDEICLLLLTRIKKLNRKRVKED</sequence>
<dbReference type="Proteomes" id="UP000198558">
    <property type="component" value="Unassembled WGS sequence"/>
</dbReference>
<dbReference type="OrthoDB" id="9815702at2"/>
<evidence type="ECO:0000256" key="1">
    <source>
        <dbReference type="ARBA" id="ARBA00004651"/>
    </source>
</evidence>
<dbReference type="InterPro" id="IPR050833">
    <property type="entry name" value="Poly_Biosynth_Transport"/>
</dbReference>
<protein>
    <submittedName>
        <fullName evidence="7">Membrane protein involved in the export of O-antigen and teichoic acid</fullName>
    </submittedName>
</protein>
<dbReference type="Pfam" id="PF01943">
    <property type="entry name" value="Polysacc_synt"/>
    <property type="match status" value="1"/>
</dbReference>
<feature type="transmembrane region" description="Helical" evidence="6">
    <location>
        <begin position="411"/>
        <end position="435"/>
    </location>
</feature>
<proteinExistence type="predicted"/>
<feature type="transmembrane region" description="Helical" evidence="6">
    <location>
        <begin position="40"/>
        <end position="64"/>
    </location>
</feature>
<feature type="transmembrane region" description="Helical" evidence="6">
    <location>
        <begin position="12"/>
        <end position="34"/>
    </location>
</feature>
<evidence type="ECO:0000313" key="8">
    <source>
        <dbReference type="Proteomes" id="UP000198558"/>
    </source>
</evidence>
<name>A0A1I0D763_9FIRM</name>
<keyword evidence="3 6" id="KW-0812">Transmembrane</keyword>
<feature type="transmembrane region" description="Helical" evidence="6">
    <location>
        <begin position="164"/>
        <end position="183"/>
    </location>
</feature>
<dbReference type="AlphaFoldDB" id="A0A1I0D763"/>
<dbReference type="CDD" id="cd13128">
    <property type="entry name" value="MATE_Wzx_like"/>
    <property type="match status" value="1"/>
</dbReference>
<dbReference type="RefSeq" id="WP_092352631.1">
    <property type="nucleotide sequence ID" value="NZ_FOIN01000005.1"/>
</dbReference>
<dbReference type="InterPro" id="IPR002797">
    <property type="entry name" value="Polysacc_synth"/>
</dbReference>
<feature type="transmembrane region" description="Helical" evidence="6">
    <location>
        <begin position="138"/>
        <end position="158"/>
    </location>
</feature>
<feature type="transmembrane region" description="Helical" evidence="6">
    <location>
        <begin position="441"/>
        <end position="467"/>
    </location>
</feature>
<evidence type="ECO:0000256" key="5">
    <source>
        <dbReference type="ARBA" id="ARBA00023136"/>
    </source>
</evidence>
<dbReference type="PANTHER" id="PTHR30250:SF11">
    <property type="entry name" value="O-ANTIGEN TRANSPORTER-RELATED"/>
    <property type="match status" value="1"/>
</dbReference>